<protein>
    <submittedName>
        <fullName>40 kDa GAP junction protein</fullName>
    </submittedName>
</protein>
<keyword id="KW-0903">Direct protein sequencing</keyword>
<dbReference type="AlphaFoldDB" id="Q9TWH4"/>
<accession>Q9TWH4</accession>
<proteinExistence type="evidence at protein level"/>
<organism>
    <name type="scientific">Heliothis virescens</name>
    <name type="common">Tobacco budworm moth</name>
    <dbReference type="NCBI Taxonomy" id="7102"/>
    <lineage>
        <taxon>Eukaryota</taxon>
        <taxon>Metazoa</taxon>
        <taxon>Ecdysozoa</taxon>
        <taxon>Arthropoda</taxon>
        <taxon>Hexapoda</taxon>
        <taxon>Insecta</taxon>
        <taxon>Pterygota</taxon>
        <taxon>Neoptera</taxon>
        <taxon>Endopterygota</taxon>
        <taxon>Lepidoptera</taxon>
        <taxon>Glossata</taxon>
        <taxon>Ditrysia</taxon>
        <taxon>Noctuoidea</taxon>
        <taxon>Noctuidae</taxon>
        <taxon>Heliothinae</taxon>
        <taxon>Heliothis</taxon>
    </lineage>
</organism>
<sequence>KGIFNIDAGYLEGLTRGFK</sequence>
<name>Q9TWH4_HELVI</name>
<reference key="1">
    <citation type="journal article" date="1995" name="Cell Tissue Res.">
        <title>Immunocytochemical, electrophoresis, and immunoblot analysis of Heliothis virescens gap junctions isolated in the presence and absence of protease inhibitors.</title>
        <authorList>
            <person name="Ryerse J.S."/>
        </authorList>
    </citation>
    <scope>PROTEIN SEQUENCE</scope>
</reference>